<dbReference type="Proteomes" id="UP001589858">
    <property type="component" value="Unassembled WGS sequence"/>
</dbReference>
<reference evidence="2 3" key="1">
    <citation type="submission" date="2024-09" db="EMBL/GenBank/DDBJ databases">
        <authorList>
            <person name="Sun Q."/>
            <person name="Mori K."/>
        </authorList>
    </citation>
    <scope>NUCLEOTIDE SEQUENCE [LARGE SCALE GENOMIC DNA]</scope>
    <source>
        <strain evidence="2 3">CICC 11035S</strain>
    </source>
</reference>
<gene>
    <name evidence="2" type="ORF">ACFFF8_00370</name>
</gene>
<dbReference type="EMBL" id="JBHLTM010000002">
    <property type="protein sequence ID" value="MFC0683041.1"/>
    <property type="molecule type" value="Genomic_DNA"/>
</dbReference>
<feature type="region of interest" description="Disordered" evidence="1">
    <location>
        <begin position="31"/>
        <end position="56"/>
    </location>
</feature>
<name>A0ABV6S1V8_9SPHN</name>
<accession>A0ABV6S1V8</accession>
<organism evidence="2 3">
    <name type="scientific">Novosphingobium clariflavum</name>
    <dbReference type="NCBI Taxonomy" id="2029884"/>
    <lineage>
        <taxon>Bacteria</taxon>
        <taxon>Pseudomonadati</taxon>
        <taxon>Pseudomonadota</taxon>
        <taxon>Alphaproteobacteria</taxon>
        <taxon>Sphingomonadales</taxon>
        <taxon>Sphingomonadaceae</taxon>
        <taxon>Novosphingobium</taxon>
    </lineage>
</organism>
<comment type="caution">
    <text evidence="2">The sequence shown here is derived from an EMBL/GenBank/DDBJ whole genome shotgun (WGS) entry which is preliminary data.</text>
</comment>
<dbReference type="RefSeq" id="WP_267222903.1">
    <property type="nucleotide sequence ID" value="NZ_JAPCWC010000018.1"/>
</dbReference>
<evidence type="ECO:0000313" key="2">
    <source>
        <dbReference type="EMBL" id="MFC0683041.1"/>
    </source>
</evidence>
<feature type="compositionally biased region" description="Low complexity" evidence="1">
    <location>
        <begin position="44"/>
        <end position="56"/>
    </location>
</feature>
<sequence length="56" mass="5377">MCGLNGLGGLATSKQGLASAALGVIGGQVLKGKSKKSAQPQRYGDGTTDPATGATS</sequence>
<evidence type="ECO:0000256" key="1">
    <source>
        <dbReference type="SAM" id="MobiDB-lite"/>
    </source>
</evidence>
<keyword evidence="3" id="KW-1185">Reference proteome</keyword>
<evidence type="ECO:0000313" key="3">
    <source>
        <dbReference type="Proteomes" id="UP001589858"/>
    </source>
</evidence>
<protein>
    <submittedName>
        <fullName evidence="2">Uncharacterized protein</fullName>
    </submittedName>
</protein>
<proteinExistence type="predicted"/>